<accession>A0AAD5K0W8</accession>
<gene>
    <name evidence="2" type="ORF">BDA99DRAFT_508636</name>
</gene>
<proteinExistence type="predicted"/>
<protein>
    <submittedName>
        <fullName evidence="2">Uncharacterized protein</fullName>
    </submittedName>
</protein>
<feature type="transmembrane region" description="Helical" evidence="1">
    <location>
        <begin position="34"/>
        <end position="57"/>
    </location>
</feature>
<name>A0AAD5K0W8_9FUNG</name>
<reference evidence="2" key="1">
    <citation type="journal article" date="2022" name="IScience">
        <title>Evolution of zygomycete secretomes and the origins of terrestrial fungal ecologies.</title>
        <authorList>
            <person name="Chang Y."/>
            <person name="Wang Y."/>
            <person name="Mondo S."/>
            <person name="Ahrendt S."/>
            <person name="Andreopoulos W."/>
            <person name="Barry K."/>
            <person name="Beard J."/>
            <person name="Benny G.L."/>
            <person name="Blankenship S."/>
            <person name="Bonito G."/>
            <person name="Cuomo C."/>
            <person name="Desiro A."/>
            <person name="Gervers K.A."/>
            <person name="Hundley H."/>
            <person name="Kuo A."/>
            <person name="LaButti K."/>
            <person name="Lang B.F."/>
            <person name="Lipzen A."/>
            <person name="O'Donnell K."/>
            <person name="Pangilinan J."/>
            <person name="Reynolds N."/>
            <person name="Sandor L."/>
            <person name="Smith M.E."/>
            <person name="Tsang A."/>
            <person name="Grigoriev I.V."/>
            <person name="Stajich J.E."/>
            <person name="Spatafora J.W."/>
        </authorList>
    </citation>
    <scope>NUCLEOTIDE SEQUENCE</scope>
    <source>
        <strain evidence="2">RSA 2281</strain>
    </source>
</reference>
<sequence>MALLPQVQTSLCLLLVISLVSLVLIPMVQQNCTLLSHILLIILDHLILLIISLMVYFKFTILITHNPNDAINIPILHHNV</sequence>
<dbReference type="EMBL" id="JAIXMP010000012">
    <property type="protein sequence ID" value="KAI9264180.1"/>
    <property type="molecule type" value="Genomic_DNA"/>
</dbReference>
<evidence type="ECO:0000313" key="3">
    <source>
        <dbReference type="Proteomes" id="UP001209540"/>
    </source>
</evidence>
<evidence type="ECO:0000256" key="1">
    <source>
        <dbReference type="SAM" id="Phobius"/>
    </source>
</evidence>
<organism evidence="2 3">
    <name type="scientific">Phascolomyces articulosus</name>
    <dbReference type="NCBI Taxonomy" id="60185"/>
    <lineage>
        <taxon>Eukaryota</taxon>
        <taxon>Fungi</taxon>
        <taxon>Fungi incertae sedis</taxon>
        <taxon>Mucoromycota</taxon>
        <taxon>Mucoromycotina</taxon>
        <taxon>Mucoromycetes</taxon>
        <taxon>Mucorales</taxon>
        <taxon>Lichtheimiaceae</taxon>
        <taxon>Phascolomyces</taxon>
    </lineage>
</organism>
<comment type="caution">
    <text evidence="2">The sequence shown here is derived from an EMBL/GenBank/DDBJ whole genome shotgun (WGS) entry which is preliminary data.</text>
</comment>
<feature type="transmembrane region" description="Helical" evidence="1">
    <location>
        <begin position="7"/>
        <end position="28"/>
    </location>
</feature>
<dbReference type="Proteomes" id="UP001209540">
    <property type="component" value="Unassembled WGS sequence"/>
</dbReference>
<keyword evidence="1" id="KW-0812">Transmembrane</keyword>
<evidence type="ECO:0000313" key="2">
    <source>
        <dbReference type="EMBL" id="KAI9264180.1"/>
    </source>
</evidence>
<keyword evidence="1" id="KW-1133">Transmembrane helix</keyword>
<reference evidence="2" key="2">
    <citation type="submission" date="2023-02" db="EMBL/GenBank/DDBJ databases">
        <authorList>
            <consortium name="DOE Joint Genome Institute"/>
            <person name="Mondo S.J."/>
            <person name="Chang Y."/>
            <person name="Wang Y."/>
            <person name="Ahrendt S."/>
            <person name="Andreopoulos W."/>
            <person name="Barry K."/>
            <person name="Beard J."/>
            <person name="Benny G.L."/>
            <person name="Blankenship S."/>
            <person name="Bonito G."/>
            <person name="Cuomo C."/>
            <person name="Desiro A."/>
            <person name="Gervers K.A."/>
            <person name="Hundley H."/>
            <person name="Kuo A."/>
            <person name="LaButti K."/>
            <person name="Lang B.F."/>
            <person name="Lipzen A."/>
            <person name="O'Donnell K."/>
            <person name="Pangilinan J."/>
            <person name="Reynolds N."/>
            <person name="Sandor L."/>
            <person name="Smith M.W."/>
            <person name="Tsang A."/>
            <person name="Grigoriev I.V."/>
            <person name="Stajich J.E."/>
            <person name="Spatafora J.W."/>
        </authorList>
    </citation>
    <scope>NUCLEOTIDE SEQUENCE</scope>
    <source>
        <strain evidence="2">RSA 2281</strain>
    </source>
</reference>
<keyword evidence="1" id="KW-0472">Membrane</keyword>
<keyword evidence="3" id="KW-1185">Reference proteome</keyword>
<dbReference type="AlphaFoldDB" id="A0AAD5K0W8"/>